<organism evidence="1 2">
    <name type="scientific">Bifidobacterium pseudolongum subsp. pseudolongum</name>
    <dbReference type="NCBI Taxonomy" id="31954"/>
    <lineage>
        <taxon>Bacteria</taxon>
        <taxon>Bacillati</taxon>
        <taxon>Actinomycetota</taxon>
        <taxon>Actinomycetes</taxon>
        <taxon>Bifidobacteriales</taxon>
        <taxon>Bifidobacteriaceae</taxon>
        <taxon>Bifidobacterium</taxon>
    </lineage>
</organism>
<reference evidence="1 2" key="1">
    <citation type="submission" date="2018-12" db="EMBL/GenBank/DDBJ databases">
        <title>Unveiling genomic diversity among members of the Bifidobacterium pseudolongum species, a widely distributed gut commensal of the animal kingdom.</title>
        <authorList>
            <person name="Lugli G.A."/>
            <person name="Duranti S."/>
            <person name="Albert K."/>
            <person name="Mancabelli L."/>
            <person name="Napoli S."/>
            <person name="Viappiani A."/>
            <person name="Anzalone R."/>
            <person name="Longhi G."/>
            <person name="Milani C."/>
            <person name="Turroni F."/>
            <person name="Alessandri G."/>
            <person name="Sela D.A."/>
            <person name="Van Sinderen D."/>
            <person name="Ventura M."/>
        </authorList>
    </citation>
    <scope>NUCLEOTIDE SEQUENCE [LARGE SCALE GENOMIC DNA]</scope>
    <source>
        <strain evidence="1 2">2054B</strain>
    </source>
</reference>
<gene>
    <name evidence="1" type="ORF">PG2054B_0558</name>
</gene>
<protein>
    <submittedName>
        <fullName evidence="1">Uncharacterized protein</fullName>
    </submittedName>
</protein>
<dbReference type="EMBL" id="RYUN01000006">
    <property type="protein sequence ID" value="RYQ22076.1"/>
    <property type="molecule type" value="Genomic_DNA"/>
</dbReference>
<evidence type="ECO:0000313" key="1">
    <source>
        <dbReference type="EMBL" id="RYQ22076.1"/>
    </source>
</evidence>
<proteinExistence type="predicted"/>
<accession>A0A4Q5ACE6</accession>
<sequence length="35" mass="3672">MMTQKETHRHMVGGKAIAALLAVGLDSKGFTGMAL</sequence>
<evidence type="ECO:0000313" key="2">
    <source>
        <dbReference type="Proteomes" id="UP000294221"/>
    </source>
</evidence>
<comment type="caution">
    <text evidence="1">The sequence shown here is derived from an EMBL/GenBank/DDBJ whole genome shotgun (WGS) entry which is preliminary data.</text>
</comment>
<dbReference type="Proteomes" id="UP000294221">
    <property type="component" value="Unassembled WGS sequence"/>
</dbReference>
<dbReference type="AlphaFoldDB" id="A0A4Q5ACE6"/>
<name>A0A4Q5ACE6_9BIFI</name>